<evidence type="ECO:0000256" key="1">
    <source>
        <dbReference type="SAM" id="Coils"/>
    </source>
</evidence>
<gene>
    <name evidence="2" type="ORF">G2W53_044408</name>
</gene>
<comment type="caution">
    <text evidence="2">The sequence shown here is derived from an EMBL/GenBank/DDBJ whole genome shotgun (WGS) entry which is preliminary data.</text>
</comment>
<sequence>MKLRVAKYTRIKAARSSQPPIDGASNDTISLNEETTIWLEAVGVKNNKGRVFGIGSEATKIGSSSTGASTSHASELHHLLQEEIDKRLEASNATLKKIVDEQKQVNDGLKQTVDEQKEVIAGYKDKFEEYDRLFRQLFSKLQGDQGTPKDN</sequence>
<organism evidence="2 3">
    <name type="scientific">Senna tora</name>
    <dbReference type="NCBI Taxonomy" id="362788"/>
    <lineage>
        <taxon>Eukaryota</taxon>
        <taxon>Viridiplantae</taxon>
        <taxon>Streptophyta</taxon>
        <taxon>Embryophyta</taxon>
        <taxon>Tracheophyta</taxon>
        <taxon>Spermatophyta</taxon>
        <taxon>Magnoliopsida</taxon>
        <taxon>eudicotyledons</taxon>
        <taxon>Gunneridae</taxon>
        <taxon>Pentapetalae</taxon>
        <taxon>rosids</taxon>
        <taxon>fabids</taxon>
        <taxon>Fabales</taxon>
        <taxon>Fabaceae</taxon>
        <taxon>Caesalpinioideae</taxon>
        <taxon>Cassia clade</taxon>
        <taxon>Senna</taxon>
    </lineage>
</organism>
<feature type="coiled-coil region" evidence="1">
    <location>
        <begin position="99"/>
        <end position="126"/>
    </location>
</feature>
<name>A0A834SNY8_9FABA</name>
<accession>A0A834SNY8</accession>
<proteinExistence type="predicted"/>
<keyword evidence="1" id="KW-0175">Coiled coil</keyword>
<evidence type="ECO:0000313" key="3">
    <source>
        <dbReference type="Proteomes" id="UP000634136"/>
    </source>
</evidence>
<reference evidence="2" key="1">
    <citation type="submission" date="2020-09" db="EMBL/GenBank/DDBJ databases">
        <title>Genome-Enabled Discovery of Anthraquinone Biosynthesis in Senna tora.</title>
        <authorList>
            <person name="Kang S.-H."/>
            <person name="Pandey R.P."/>
            <person name="Lee C.-M."/>
            <person name="Sim J.-S."/>
            <person name="Jeong J.-T."/>
            <person name="Choi B.-S."/>
            <person name="Jung M."/>
            <person name="Ginzburg D."/>
            <person name="Zhao K."/>
            <person name="Won S.Y."/>
            <person name="Oh T.-J."/>
            <person name="Yu Y."/>
            <person name="Kim N.-H."/>
            <person name="Lee O.R."/>
            <person name="Lee T.-H."/>
            <person name="Bashyal P."/>
            <person name="Kim T.-S."/>
            <person name="Lee W.-H."/>
            <person name="Kawkins C."/>
            <person name="Kim C.-K."/>
            <person name="Kim J.S."/>
            <person name="Ahn B.O."/>
            <person name="Rhee S.Y."/>
            <person name="Sohng J.K."/>
        </authorList>
    </citation>
    <scope>NUCLEOTIDE SEQUENCE</scope>
    <source>
        <tissue evidence="2">Leaf</tissue>
    </source>
</reference>
<protein>
    <submittedName>
        <fullName evidence="2">Uncharacterized protein</fullName>
    </submittedName>
</protein>
<dbReference type="EMBL" id="JAAIUW010000033">
    <property type="protein sequence ID" value="KAF7801074.1"/>
    <property type="molecule type" value="Genomic_DNA"/>
</dbReference>
<keyword evidence="3" id="KW-1185">Reference proteome</keyword>
<dbReference type="OrthoDB" id="1429825at2759"/>
<dbReference type="AlphaFoldDB" id="A0A834SNY8"/>
<dbReference type="Proteomes" id="UP000634136">
    <property type="component" value="Unassembled WGS sequence"/>
</dbReference>
<evidence type="ECO:0000313" key="2">
    <source>
        <dbReference type="EMBL" id="KAF7801074.1"/>
    </source>
</evidence>